<evidence type="ECO:0000256" key="1">
    <source>
        <dbReference type="SAM" id="Phobius"/>
    </source>
</evidence>
<dbReference type="STRING" id="579138.Zymop_1001"/>
<keyword evidence="1" id="KW-0812">Transmembrane</keyword>
<dbReference type="EMBL" id="CP002865">
    <property type="protein sequence ID" value="AEI37900.1"/>
    <property type="molecule type" value="Genomic_DNA"/>
</dbReference>
<dbReference type="Pfam" id="PF06995">
    <property type="entry name" value="Phage_P2_GpU"/>
    <property type="match status" value="2"/>
</dbReference>
<reference evidence="2 3" key="1">
    <citation type="journal article" date="2011" name="J. Bacteriol.">
        <title>Genome sequence of the ethanol-producing Zymomonas mobilis subsp. pomaceae lectotype strain ATCC 29192.</title>
        <authorList>
            <person name="Kouvelis V.N."/>
            <person name="Davenport K.W."/>
            <person name="Brettin T.S."/>
            <person name="Bruce D."/>
            <person name="Detter C."/>
            <person name="Han C.S."/>
            <person name="Nolan M."/>
            <person name="Tapia R."/>
            <person name="Damoulaki A."/>
            <person name="Kyrpides N.C."/>
            <person name="Typas M.A."/>
            <person name="Pappas K.M."/>
        </authorList>
    </citation>
    <scope>NUCLEOTIDE SEQUENCE [LARGE SCALE GENOMIC DNA]</scope>
    <source>
        <strain evidence="3">ATCC 29192 / DSM 22645 / JCM 10191 / CCUG 17912 / NBRC 13757 / NCIMB 11200 / NRRL B-4491 / Barker I</strain>
    </source>
</reference>
<evidence type="ECO:0000313" key="3">
    <source>
        <dbReference type="Proteomes" id="UP000000491"/>
    </source>
</evidence>
<gene>
    <name evidence="2" type="ordered locus">Zymop_1001</name>
</gene>
<feature type="transmembrane region" description="Helical" evidence="1">
    <location>
        <begin position="7"/>
        <end position="27"/>
    </location>
</feature>
<dbReference type="InterPro" id="IPR009734">
    <property type="entry name" value="Myoviridae_GpU"/>
</dbReference>
<keyword evidence="1" id="KW-0472">Membrane</keyword>
<dbReference type="PATRIC" id="fig|579138.3.peg.1061"/>
<accession>F8ESZ6</accession>
<organism evidence="2 3">
    <name type="scientific">Zymomonas mobilis subsp. pomaceae (strain ATCC 29192 / DSM 22645 / JCM 10191 / CCUG 17912 / NBRC 13757 / NCIMB 11200 / NRRL B-4491 / Barker I)</name>
    <dbReference type="NCBI Taxonomy" id="579138"/>
    <lineage>
        <taxon>Bacteria</taxon>
        <taxon>Pseudomonadati</taxon>
        <taxon>Pseudomonadota</taxon>
        <taxon>Alphaproteobacteria</taxon>
        <taxon>Sphingomonadales</taxon>
        <taxon>Zymomonadaceae</taxon>
        <taxon>Zymomonas</taxon>
    </lineage>
</organism>
<sequence>MITPRQILARFIPAWAGNTLALGMFVFELSSLAPENLDRTTTWEFGSNKRLGAREALQFTGLGETVSLSGTVYAEIANALASEQNQRISLKQRIDKLIHPQISKSGISDFLTGRQDQPDQSAEIVSIDTLREMADEGQSWQLVDGTGKIYGAYVIKSISEKMKYLWQDGRPRQIDFGIELQRVDDDNTTANSSKITYA</sequence>
<dbReference type="KEGG" id="zmp:Zymop_1001"/>
<protein>
    <submittedName>
        <fullName evidence="2">p2 GpU family protein</fullName>
    </submittedName>
</protein>
<dbReference type="AlphaFoldDB" id="F8ESZ6"/>
<proteinExistence type="predicted"/>
<name>F8ESZ6_ZYMMT</name>
<keyword evidence="1" id="KW-1133">Transmembrane helix</keyword>
<dbReference type="eggNOG" id="COG3499">
    <property type="taxonomic scope" value="Bacteria"/>
</dbReference>
<dbReference type="Proteomes" id="UP000000491">
    <property type="component" value="Chromosome"/>
</dbReference>
<evidence type="ECO:0000313" key="2">
    <source>
        <dbReference type="EMBL" id="AEI37900.1"/>
    </source>
</evidence>
<dbReference type="HOGENOM" id="CLU_1377656_0_0_5"/>